<dbReference type="GO" id="GO:0004824">
    <property type="term" value="F:lysine-tRNA ligase activity"/>
    <property type="evidence" value="ECO:0007669"/>
    <property type="project" value="InterPro"/>
</dbReference>
<comment type="caution">
    <text evidence="5">The sequence shown here is derived from an EMBL/GenBank/DDBJ whole genome shotgun (WGS) entry which is preliminary data.</text>
</comment>
<dbReference type="GO" id="GO:0005524">
    <property type="term" value="F:ATP binding"/>
    <property type="evidence" value="ECO:0007669"/>
    <property type="project" value="UniProtKB-KW"/>
</dbReference>
<evidence type="ECO:0000259" key="4">
    <source>
        <dbReference type="PROSITE" id="PS50862"/>
    </source>
</evidence>
<keyword evidence="3" id="KW-0067">ATP-binding</keyword>
<dbReference type="NCBIfam" id="TIGR00462">
    <property type="entry name" value="genX"/>
    <property type="match status" value="1"/>
</dbReference>
<dbReference type="GO" id="GO:0006430">
    <property type="term" value="P:lysyl-tRNA aminoacylation"/>
    <property type="evidence" value="ECO:0007669"/>
    <property type="project" value="InterPro"/>
</dbReference>
<dbReference type="InterPro" id="IPR006195">
    <property type="entry name" value="aa-tRNA-synth_II"/>
</dbReference>
<keyword evidence="2" id="KW-0547">Nucleotide-binding</keyword>
<dbReference type="PATRIC" id="fig|1618601.3.peg.373"/>
<dbReference type="PANTHER" id="PTHR42918">
    <property type="entry name" value="LYSYL-TRNA SYNTHETASE"/>
    <property type="match status" value="1"/>
</dbReference>
<keyword evidence="5" id="KW-0030">Aminoacyl-tRNA synthetase</keyword>
<gene>
    <name evidence="5" type="ORF">UT93_C0024G0007</name>
</gene>
<evidence type="ECO:0000313" key="5">
    <source>
        <dbReference type="EMBL" id="KKR55339.1"/>
    </source>
</evidence>
<evidence type="ECO:0000256" key="2">
    <source>
        <dbReference type="ARBA" id="ARBA00022741"/>
    </source>
</evidence>
<dbReference type="Pfam" id="PF00152">
    <property type="entry name" value="tRNA-synt_2"/>
    <property type="match status" value="1"/>
</dbReference>
<dbReference type="EMBL" id="LBYR01000024">
    <property type="protein sequence ID" value="KKR55339.1"/>
    <property type="molecule type" value="Genomic_DNA"/>
</dbReference>
<dbReference type="PANTHER" id="PTHR42918:SF6">
    <property type="entry name" value="ELONGATION FACTOR P--(R)-BETA-LYSINE LIGASE"/>
    <property type="match status" value="1"/>
</dbReference>
<dbReference type="AlphaFoldDB" id="A0A0G0RRM4"/>
<evidence type="ECO:0000256" key="3">
    <source>
        <dbReference type="ARBA" id="ARBA00022840"/>
    </source>
</evidence>
<organism evidence="5 6">
    <name type="scientific">Candidatus Woesebacteria bacterium GW2011_GWF1_40_24</name>
    <dbReference type="NCBI Taxonomy" id="1618601"/>
    <lineage>
        <taxon>Bacteria</taxon>
        <taxon>Candidatus Woeseibacteriota</taxon>
    </lineage>
</organism>
<proteinExistence type="predicted"/>
<protein>
    <submittedName>
        <fullName evidence="5">Lysyl-tRNA synthetase-related protein GenX</fullName>
    </submittedName>
</protein>
<feature type="domain" description="Aminoacyl-transfer RNA synthetases class-II family profile" evidence="4">
    <location>
        <begin position="19"/>
        <end position="312"/>
    </location>
</feature>
<keyword evidence="1" id="KW-0436">Ligase</keyword>
<dbReference type="InterPro" id="IPR004525">
    <property type="entry name" value="EpmA"/>
</dbReference>
<dbReference type="SUPFAM" id="SSF55681">
    <property type="entry name" value="Class II aaRS and biotin synthetases"/>
    <property type="match status" value="1"/>
</dbReference>
<dbReference type="NCBIfam" id="NF006828">
    <property type="entry name" value="PRK09350.1"/>
    <property type="match status" value="1"/>
</dbReference>
<dbReference type="InterPro" id="IPR004364">
    <property type="entry name" value="Aa-tRNA-synt_II"/>
</dbReference>
<dbReference type="GO" id="GO:0005829">
    <property type="term" value="C:cytosol"/>
    <property type="evidence" value="ECO:0007669"/>
    <property type="project" value="TreeGrafter"/>
</dbReference>
<name>A0A0G0RRM4_9BACT</name>
<dbReference type="PROSITE" id="PS50862">
    <property type="entry name" value="AA_TRNA_LIGASE_II"/>
    <property type="match status" value="1"/>
</dbReference>
<evidence type="ECO:0000256" key="1">
    <source>
        <dbReference type="ARBA" id="ARBA00022598"/>
    </source>
</evidence>
<dbReference type="GO" id="GO:0000049">
    <property type="term" value="F:tRNA binding"/>
    <property type="evidence" value="ECO:0007669"/>
    <property type="project" value="TreeGrafter"/>
</dbReference>
<dbReference type="InterPro" id="IPR045864">
    <property type="entry name" value="aa-tRNA-synth_II/BPL/LPL"/>
</dbReference>
<sequence length="319" mass="36833">MRTWQRIKNDPNLINQSLIREKVIDEIRTFFKGDGFREVFTPILVPVPSIEPNLEVFKTELRTAKGVRRDGYLIMSPEFSIKKLLAAGVGNCFEITKCFRNEEEVSFLHNPEFTMLEWYRINADYKDIMKDFEHLFLDIIGKGKLEYQGGVYDLSLPWPRIKIADAFKKYAKRDVLEVSDADFYKIYFNEIEPELLKLEKPYFIYDYPISQASLAKPCKDYRFAERFEVFLGGVELGNCFSELTDASEQKRRFEADLAERKKLGKTIYPIDTDLIDAMESGLPEVSGIAVGVDRLVMLAGDFASIGETLLFPGKELFDL</sequence>
<reference evidence="5 6" key="1">
    <citation type="journal article" date="2015" name="Nature">
        <title>rRNA introns, odd ribosomes, and small enigmatic genomes across a large radiation of phyla.</title>
        <authorList>
            <person name="Brown C.T."/>
            <person name="Hug L.A."/>
            <person name="Thomas B.C."/>
            <person name="Sharon I."/>
            <person name="Castelle C.J."/>
            <person name="Singh A."/>
            <person name="Wilkins M.J."/>
            <person name="Williams K.H."/>
            <person name="Banfield J.F."/>
        </authorList>
    </citation>
    <scope>NUCLEOTIDE SEQUENCE [LARGE SCALE GENOMIC DNA]</scope>
</reference>
<dbReference type="Gene3D" id="3.30.930.10">
    <property type="entry name" value="Bira Bifunctional Protein, Domain 2"/>
    <property type="match status" value="1"/>
</dbReference>
<accession>A0A0G0RRM4</accession>
<evidence type="ECO:0000313" key="6">
    <source>
        <dbReference type="Proteomes" id="UP000034627"/>
    </source>
</evidence>
<dbReference type="Proteomes" id="UP000034627">
    <property type="component" value="Unassembled WGS sequence"/>
</dbReference>